<dbReference type="InterPro" id="IPR019595">
    <property type="entry name" value="DUF2470"/>
</dbReference>
<dbReference type="InterPro" id="IPR037119">
    <property type="entry name" value="Haem_oxidase_HugZ-like_sf"/>
</dbReference>
<evidence type="ECO:0000313" key="2">
    <source>
        <dbReference type="EMBL" id="GAL91882.1"/>
    </source>
</evidence>
<protein>
    <recommendedName>
        <fullName evidence="1">DUF2470 domain-containing protein</fullName>
    </recommendedName>
</protein>
<dbReference type="AlphaFoldDB" id="A0A0A1VQ08"/>
<evidence type="ECO:0000313" key="3">
    <source>
        <dbReference type="Proteomes" id="UP000030321"/>
    </source>
</evidence>
<dbReference type="Proteomes" id="UP000030321">
    <property type="component" value="Unassembled WGS sequence"/>
</dbReference>
<dbReference type="EMBL" id="BBPA01000015">
    <property type="protein sequence ID" value="GAL91882.1"/>
    <property type="molecule type" value="Genomic_DNA"/>
</dbReference>
<dbReference type="RefSeq" id="WP_045357332.1">
    <property type="nucleotide sequence ID" value="NZ_BBPA01000015.1"/>
</dbReference>
<dbReference type="PANTHER" id="PTHR13343:SF17">
    <property type="entry name" value="CELLULAR REPRESSOR OF E1A-STIMULATED GENES, ISOFORM A"/>
    <property type="match status" value="1"/>
</dbReference>
<dbReference type="Gene3D" id="3.20.180.10">
    <property type="entry name" value="PNP-oxidase-like"/>
    <property type="match status" value="1"/>
</dbReference>
<gene>
    <name evidence="2" type="ORF">N44_00170</name>
</gene>
<dbReference type="Pfam" id="PF10615">
    <property type="entry name" value="DUF2470"/>
    <property type="match status" value="1"/>
</dbReference>
<comment type="caution">
    <text evidence="2">The sequence shown here is derived from an EMBL/GenBank/DDBJ whole genome shotgun (WGS) entry which is preliminary data.</text>
</comment>
<evidence type="ECO:0000259" key="1">
    <source>
        <dbReference type="Pfam" id="PF10615"/>
    </source>
</evidence>
<sequence>MSETITPAISERICKHMNKDHCDAVLFYAQVYGNITDAETAQMLSIDPQGMDLAVEKLGESQTIRIPFERTLESAKDAHNILVEMLKVNQTTP</sequence>
<organism evidence="2 3">
    <name type="scientific">Microcystis aeruginosa NIES-44</name>
    <dbReference type="NCBI Taxonomy" id="449439"/>
    <lineage>
        <taxon>Bacteria</taxon>
        <taxon>Bacillati</taxon>
        <taxon>Cyanobacteriota</taxon>
        <taxon>Cyanophyceae</taxon>
        <taxon>Oscillatoriophycideae</taxon>
        <taxon>Chroococcales</taxon>
        <taxon>Microcystaceae</taxon>
        <taxon>Microcystis</taxon>
    </lineage>
</organism>
<name>A0A0A1VQ08_MICAE</name>
<reference evidence="3" key="1">
    <citation type="journal article" date="2015" name="Genome">
        <title>Whole Genome Sequence of the Non-Microcystin-Producing Microcystis aeruginosa Strain NIES-44.</title>
        <authorList>
            <person name="Okano K."/>
            <person name="Miyata N."/>
            <person name="Ozaki Y."/>
        </authorList>
    </citation>
    <scope>NUCLEOTIDE SEQUENCE [LARGE SCALE GENOMIC DNA]</scope>
    <source>
        <strain evidence="3">NIES-44</strain>
    </source>
</reference>
<proteinExistence type="predicted"/>
<dbReference type="PANTHER" id="PTHR13343">
    <property type="entry name" value="CREG1 PROTEIN"/>
    <property type="match status" value="1"/>
</dbReference>
<feature type="domain" description="DUF2470" evidence="1">
    <location>
        <begin position="10"/>
        <end position="85"/>
    </location>
</feature>
<accession>A0A0A1VQ08</accession>
<dbReference type="SUPFAM" id="SSF50475">
    <property type="entry name" value="FMN-binding split barrel"/>
    <property type="match status" value="1"/>
</dbReference>